<dbReference type="Proteomes" id="UP001066276">
    <property type="component" value="Chromosome 4_1"/>
</dbReference>
<gene>
    <name evidence="2" type="ORF">NDU88_006259</name>
</gene>
<evidence type="ECO:0000313" key="3">
    <source>
        <dbReference type="Proteomes" id="UP001066276"/>
    </source>
</evidence>
<protein>
    <submittedName>
        <fullName evidence="2">Uncharacterized protein</fullName>
    </submittedName>
</protein>
<accession>A0AAV7TF34</accession>
<sequence length="101" mass="11274">MELRRWERSVSSKDLRVKDGEKGPPVKPLFWLMRWKQVPDTAAHLKYPRCSTSRVREAAAAGCRLCPAHPIQQEAAYGDKSAPLTSAAGRGTPRISWGKSE</sequence>
<feature type="region of interest" description="Disordered" evidence="1">
    <location>
        <begin position="77"/>
        <end position="101"/>
    </location>
</feature>
<organism evidence="2 3">
    <name type="scientific">Pleurodeles waltl</name>
    <name type="common">Iberian ribbed newt</name>
    <dbReference type="NCBI Taxonomy" id="8319"/>
    <lineage>
        <taxon>Eukaryota</taxon>
        <taxon>Metazoa</taxon>
        <taxon>Chordata</taxon>
        <taxon>Craniata</taxon>
        <taxon>Vertebrata</taxon>
        <taxon>Euteleostomi</taxon>
        <taxon>Amphibia</taxon>
        <taxon>Batrachia</taxon>
        <taxon>Caudata</taxon>
        <taxon>Salamandroidea</taxon>
        <taxon>Salamandridae</taxon>
        <taxon>Pleurodelinae</taxon>
        <taxon>Pleurodeles</taxon>
    </lineage>
</organism>
<keyword evidence="3" id="KW-1185">Reference proteome</keyword>
<feature type="region of interest" description="Disordered" evidence="1">
    <location>
        <begin position="1"/>
        <end position="23"/>
    </location>
</feature>
<evidence type="ECO:0000256" key="1">
    <source>
        <dbReference type="SAM" id="MobiDB-lite"/>
    </source>
</evidence>
<name>A0AAV7TF34_PLEWA</name>
<comment type="caution">
    <text evidence="2">The sequence shown here is derived from an EMBL/GenBank/DDBJ whole genome shotgun (WGS) entry which is preliminary data.</text>
</comment>
<dbReference type="AlphaFoldDB" id="A0AAV7TF34"/>
<reference evidence="2" key="1">
    <citation type="journal article" date="2022" name="bioRxiv">
        <title>Sequencing and chromosome-scale assembly of the giantPleurodeles waltlgenome.</title>
        <authorList>
            <person name="Brown T."/>
            <person name="Elewa A."/>
            <person name="Iarovenko S."/>
            <person name="Subramanian E."/>
            <person name="Araus A.J."/>
            <person name="Petzold A."/>
            <person name="Susuki M."/>
            <person name="Suzuki K.-i.T."/>
            <person name="Hayashi T."/>
            <person name="Toyoda A."/>
            <person name="Oliveira C."/>
            <person name="Osipova E."/>
            <person name="Leigh N.D."/>
            <person name="Simon A."/>
            <person name="Yun M.H."/>
        </authorList>
    </citation>
    <scope>NUCLEOTIDE SEQUENCE</scope>
    <source>
        <strain evidence="2">20211129_DDA</strain>
        <tissue evidence="2">Liver</tissue>
    </source>
</reference>
<dbReference type="EMBL" id="JANPWB010000007">
    <property type="protein sequence ID" value="KAJ1174437.1"/>
    <property type="molecule type" value="Genomic_DNA"/>
</dbReference>
<proteinExistence type="predicted"/>
<evidence type="ECO:0000313" key="2">
    <source>
        <dbReference type="EMBL" id="KAJ1174437.1"/>
    </source>
</evidence>